<evidence type="ECO:0000259" key="12">
    <source>
        <dbReference type="Pfam" id="PF00850"/>
    </source>
</evidence>
<dbReference type="InterPro" id="IPR023801">
    <property type="entry name" value="His_deacetylse_dom"/>
</dbReference>
<feature type="region of interest" description="Disordered" evidence="11">
    <location>
        <begin position="1"/>
        <end position="60"/>
    </location>
</feature>
<organism evidence="14 15">
    <name type="scientific">Dioszegia hungarica</name>
    <dbReference type="NCBI Taxonomy" id="4972"/>
    <lineage>
        <taxon>Eukaryota</taxon>
        <taxon>Fungi</taxon>
        <taxon>Dikarya</taxon>
        <taxon>Basidiomycota</taxon>
        <taxon>Agaricomycotina</taxon>
        <taxon>Tremellomycetes</taxon>
        <taxon>Tremellales</taxon>
        <taxon>Bulleribasidiaceae</taxon>
        <taxon>Dioszegia</taxon>
    </lineage>
</organism>
<keyword evidence="5" id="KW-0378">Hydrolase</keyword>
<keyword evidence="15" id="KW-1185">Reference proteome</keyword>
<comment type="caution">
    <text evidence="14">The sequence shown here is derived from an EMBL/GenBank/DDBJ whole genome shotgun (WGS) entry which is preliminary data.</text>
</comment>
<feature type="domain" description="Histone deacetylase" evidence="12">
    <location>
        <begin position="116"/>
        <end position="414"/>
    </location>
</feature>
<keyword evidence="8" id="KW-0804">Transcription</keyword>
<keyword evidence="9" id="KW-0539">Nucleus</keyword>
<dbReference type="GO" id="GO:0000118">
    <property type="term" value="C:histone deacetylase complex"/>
    <property type="evidence" value="ECO:0007669"/>
    <property type="project" value="TreeGrafter"/>
</dbReference>
<dbReference type="PANTHER" id="PTHR10625:SF5">
    <property type="entry name" value="HISTONE DEACETYLASE"/>
    <property type="match status" value="1"/>
</dbReference>
<gene>
    <name evidence="14" type="ORF">MKK02DRAFT_20170</name>
</gene>
<dbReference type="Pfam" id="PF09757">
    <property type="entry name" value="Arb2-like"/>
    <property type="match status" value="1"/>
</dbReference>
<dbReference type="GeneID" id="77725414"/>
<dbReference type="InterPro" id="IPR000286">
    <property type="entry name" value="HDACs"/>
</dbReference>
<evidence type="ECO:0000313" key="15">
    <source>
        <dbReference type="Proteomes" id="UP001164286"/>
    </source>
</evidence>
<feature type="domain" description="Arb2-like" evidence="13">
    <location>
        <begin position="476"/>
        <end position="728"/>
    </location>
</feature>
<dbReference type="EC" id="3.5.1.98" evidence="3"/>
<evidence type="ECO:0000256" key="5">
    <source>
        <dbReference type="ARBA" id="ARBA00022801"/>
    </source>
</evidence>
<sequence length="776" mass="84089">MTNGNGALHPSEGSSSTDRTAGSSAVARVSSAQAQSPFITAVAGSSSSRPSSASGTHDDLTVGHHALASSIRAESPAPIPRPRTFRTGYIYDARMMLHCVDGYEPTEDSLDWKDDHPEDPVRIKRIFNRLRDAGLVARMKKLDFRQVSYEQVMLVHSEDHWAKVEGTQEMSDEIILQTKHFYEQLSLYVCRETAHCARLSCGGVIQACIAVCTGEVRNAFAIVRPPGHHAEPDEHMGFCFYNNVAVAAREVQRLGLAKKVLILDWDVHHGNGTQRAFWEDPDVLYISIHVHQGGKFYPTSDFGGLDMVGSGAGIGTSVNIPWPDQGPGDADYLYAFQRIVMPIAYEFAPDLVIISAGFDAAEGDHLGGCNVTPAAYGHMTHMLCAVAGGKVVVALEGGYNLRAISDSAVAVTQVLLGETPAVLPPLQASGVATEVMWEVAKVQSKYWKSIDVKACEPPEIVQMGDRVEATVAEMIDLLKAHRAHHMYTKHGLYQIPLASDELQNIFEGQVICSPTVYEAGEKSVLVVFVHDFGNLRVETDGVSTTNVHLTNSYLLDTSDLIVDWVTKSSYGLIDVNVLTNLPDKSPEGGKNIIPRAPSDQGKLMRYLWDNYIELSECEHIVLIGHGSGCQAVVDLVNNRDVEHKVKAVVQVAGLHSLVKIDPNDDDKGAWFRSSSRIYIPQAHRILADDRARRRLGGQVVPSEGNTKVVDVLNAVLPQIKEFVGDQLAAAGVGMPNGHGHVGGDLNSDPLDSIPHRNGDVAGASGHGTSIPPRVTA</sequence>
<dbReference type="Proteomes" id="UP001164286">
    <property type="component" value="Unassembled WGS sequence"/>
</dbReference>
<dbReference type="PRINTS" id="PR01270">
    <property type="entry name" value="HDASUPER"/>
</dbReference>
<dbReference type="InterPro" id="IPR019154">
    <property type="entry name" value="Arb2-like_domain"/>
</dbReference>
<feature type="compositionally biased region" description="Low complexity" evidence="11">
    <location>
        <begin position="45"/>
        <end position="54"/>
    </location>
</feature>
<evidence type="ECO:0000256" key="10">
    <source>
        <dbReference type="ARBA" id="ARBA00048287"/>
    </source>
</evidence>
<protein>
    <recommendedName>
        <fullName evidence="3">histone deacetylase</fullName>
        <ecNumber evidence="3">3.5.1.98</ecNumber>
    </recommendedName>
</protein>
<comment type="subcellular location">
    <subcellularLocation>
        <location evidence="1">Nucleus</location>
    </subcellularLocation>
</comment>
<evidence type="ECO:0000256" key="7">
    <source>
        <dbReference type="ARBA" id="ARBA00023015"/>
    </source>
</evidence>
<keyword evidence="6" id="KW-0156">Chromatin regulator</keyword>
<comment type="catalytic activity">
    <reaction evidence="10">
        <text>N(6)-acetyl-L-lysyl-[histone] + H2O = L-lysyl-[histone] + acetate</text>
        <dbReference type="Rhea" id="RHEA:58196"/>
        <dbReference type="Rhea" id="RHEA-COMP:9845"/>
        <dbReference type="Rhea" id="RHEA-COMP:11338"/>
        <dbReference type="ChEBI" id="CHEBI:15377"/>
        <dbReference type="ChEBI" id="CHEBI:29969"/>
        <dbReference type="ChEBI" id="CHEBI:30089"/>
        <dbReference type="ChEBI" id="CHEBI:61930"/>
        <dbReference type="EC" id="3.5.1.98"/>
    </reaction>
</comment>
<feature type="compositionally biased region" description="Low complexity" evidence="11">
    <location>
        <begin position="21"/>
        <end position="36"/>
    </location>
</feature>
<evidence type="ECO:0000256" key="4">
    <source>
        <dbReference type="ARBA" id="ARBA00022491"/>
    </source>
</evidence>
<comment type="similarity">
    <text evidence="2">Belongs to the histone deacetylase family. HD type 2 subfamily.</text>
</comment>
<dbReference type="GO" id="GO:0040029">
    <property type="term" value="P:epigenetic regulation of gene expression"/>
    <property type="evidence" value="ECO:0007669"/>
    <property type="project" value="TreeGrafter"/>
</dbReference>
<evidence type="ECO:0000256" key="1">
    <source>
        <dbReference type="ARBA" id="ARBA00004123"/>
    </source>
</evidence>
<evidence type="ECO:0000256" key="3">
    <source>
        <dbReference type="ARBA" id="ARBA00012111"/>
    </source>
</evidence>
<evidence type="ECO:0000256" key="6">
    <source>
        <dbReference type="ARBA" id="ARBA00022853"/>
    </source>
</evidence>
<feature type="region of interest" description="Disordered" evidence="11">
    <location>
        <begin position="739"/>
        <end position="776"/>
    </location>
</feature>
<dbReference type="Gene3D" id="3.40.800.20">
    <property type="entry name" value="Histone deacetylase domain"/>
    <property type="match status" value="1"/>
</dbReference>
<keyword evidence="7" id="KW-0805">Transcription regulation</keyword>
<accession>A0AA38H184</accession>
<dbReference type="PANTHER" id="PTHR10625">
    <property type="entry name" value="HISTONE DEACETYLASE HDAC1-RELATED"/>
    <property type="match status" value="1"/>
</dbReference>
<dbReference type="AlphaFoldDB" id="A0AA38H184"/>
<reference evidence="14" key="1">
    <citation type="journal article" date="2022" name="G3 (Bethesda)">
        <title>High quality genome of the basidiomycete yeast Dioszegia hungarica PDD-24b-2 isolated from cloud water.</title>
        <authorList>
            <person name="Jarrige D."/>
            <person name="Haridas S."/>
            <person name="Bleykasten-Grosshans C."/>
            <person name="Joly M."/>
            <person name="Nadalig T."/>
            <person name="Sancelme M."/>
            <person name="Vuilleumier S."/>
            <person name="Grigoriev I.V."/>
            <person name="Amato P."/>
            <person name="Bringel F."/>
        </authorList>
    </citation>
    <scope>NUCLEOTIDE SEQUENCE</scope>
    <source>
        <strain evidence="14">PDD-24b-2</strain>
    </source>
</reference>
<keyword evidence="4" id="KW-0678">Repressor</keyword>
<evidence type="ECO:0000313" key="14">
    <source>
        <dbReference type="EMBL" id="KAI9632657.1"/>
    </source>
</evidence>
<evidence type="ECO:0000256" key="11">
    <source>
        <dbReference type="SAM" id="MobiDB-lite"/>
    </source>
</evidence>
<dbReference type="SUPFAM" id="SSF52768">
    <property type="entry name" value="Arginase/deacetylase"/>
    <property type="match status" value="1"/>
</dbReference>
<evidence type="ECO:0000256" key="8">
    <source>
        <dbReference type="ARBA" id="ARBA00023163"/>
    </source>
</evidence>
<dbReference type="FunFam" id="3.40.800.20:FF:000005">
    <property type="entry name" value="histone deacetylase 6"/>
    <property type="match status" value="1"/>
</dbReference>
<dbReference type="Pfam" id="PF00850">
    <property type="entry name" value="Hist_deacetyl"/>
    <property type="match status" value="1"/>
</dbReference>
<name>A0AA38H184_9TREE</name>
<evidence type="ECO:0000256" key="9">
    <source>
        <dbReference type="ARBA" id="ARBA00023242"/>
    </source>
</evidence>
<dbReference type="RefSeq" id="XP_052942434.1">
    <property type="nucleotide sequence ID" value="XM_053086213.1"/>
</dbReference>
<evidence type="ECO:0000256" key="2">
    <source>
        <dbReference type="ARBA" id="ARBA00007738"/>
    </source>
</evidence>
<dbReference type="InterPro" id="IPR023696">
    <property type="entry name" value="Ureohydrolase_dom_sf"/>
</dbReference>
<dbReference type="EMBL" id="JAKWFO010000014">
    <property type="protein sequence ID" value="KAI9632657.1"/>
    <property type="molecule type" value="Genomic_DNA"/>
</dbReference>
<evidence type="ECO:0000259" key="13">
    <source>
        <dbReference type="Pfam" id="PF09757"/>
    </source>
</evidence>
<proteinExistence type="inferred from homology"/>
<dbReference type="GO" id="GO:0141221">
    <property type="term" value="F:histone deacetylase activity, hydrolytic mechanism"/>
    <property type="evidence" value="ECO:0007669"/>
    <property type="project" value="UniProtKB-EC"/>
</dbReference>
<dbReference type="InterPro" id="IPR037138">
    <property type="entry name" value="His_deacetylse_dom_sf"/>
</dbReference>